<comment type="caution">
    <text evidence="11">The sequence shown here is derived from an EMBL/GenBank/DDBJ whole genome shotgun (WGS) entry which is preliminary data.</text>
</comment>
<feature type="region of interest" description="Disordered" evidence="10">
    <location>
        <begin position="1"/>
        <end position="193"/>
    </location>
</feature>
<dbReference type="GO" id="GO:0016433">
    <property type="term" value="F:rRNA (adenine) methyltransferase activity"/>
    <property type="evidence" value="ECO:0007669"/>
    <property type="project" value="TreeGrafter"/>
</dbReference>
<keyword evidence="3 9" id="KW-0698">rRNA processing</keyword>
<gene>
    <name evidence="11" type="ORF">B0T21DRAFT_313287</name>
</gene>
<dbReference type="GO" id="GO:0042273">
    <property type="term" value="P:ribosomal large subunit biogenesis"/>
    <property type="evidence" value="ECO:0007669"/>
    <property type="project" value="TreeGrafter"/>
</dbReference>
<feature type="compositionally biased region" description="Acidic residues" evidence="10">
    <location>
        <begin position="122"/>
        <end position="135"/>
    </location>
</feature>
<name>A0AA40BKF4_9PEZI</name>
<evidence type="ECO:0000256" key="9">
    <source>
        <dbReference type="RuleBase" id="RU365074"/>
    </source>
</evidence>
<accession>A0AA40BKF4</accession>
<feature type="compositionally biased region" description="Basic and acidic residues" evidence="10">
    <location>
        <begin position="74"/>
        <end position="88"/>
    </location>
</feature>
<dbReference type="Pfam" id="PF05148">
    <property type="entry name" value="Methyltransf_8"/>
    <property type="match status" value="1"/>
</dbReference>
<evidence type="ECO:0000256" key="1">
    <source>
        <dbReference type="ARBA" id="ARBA00004604"/>
    </source>
</evidence>
<dbReference type="CDD" id="cd02440">
    <property type="entry name" value="AdoMet_MTases"/>
    <property type="match status" value="1"/>
</dbReference>
<evidence type="ECO:0000256" key="10">
    <source>
        <dbReference type="SAM" id="MobiDB-lite"/>
    </source>
</evidence>
<evidence type="ECO:0000313" key="11">
    <source>
        <dbReference type="EMBL" id="KAK0735884.1"/>
    </source>
</evidence>
<dbReference type="PANTHER" id="PTHR12787:SF0">
    <property type="entry name" value="RIBOSOMAL RNA-PROCESSING PROTEIN 8"/>
    <property type="match status" value="1"/>
</dbReference>
<sequence length="591" mass="65786">MFPVKGLSISAEKLKVETENGVVPANATPAPASKPARKRKRPNQQNVTAENFADLWDQVIEHKEAPKPGAKPQNKQDAKRQKTEHQPVPKDNSNVEAKADDNNAKKGKKQKKEKREPIVAAEEAEDDFNGFDDEEKETKPTPVAKDGADKKRNKKDKKQQPKPTKDDTSEKKSTKDTAPPPTAPTPAPAAPKLTPLQASMREKLISARFRHLNETLYTRPSTESFSLFADSPEMFTEYHEGFRRQVAVWPENPVDVYISDIKTRGPLRQPPKTHPSLPTALPLPRDFNTKICTIADLGCGDAKLSTTLQPFKRKLKLDIHSFDLQTGGNPLVTKADIANLPLPDSSADIVIFCLALMGTNWTDFIEEAYRILRWKGELWVAEIKSRFSSSSSNPTSSSGTTTQSQKVVTHSVGNRRKNAKPTKAQSAQEEAADLADLAEHVDGDIPLPKSTTDISAFVSALQSRGFLLDHRNMGEHAVDMSNKMFVRMSFVKAAPALVGKCSDPKALEREARFKEQREVEKKLGPNASKLGKDRGFGTLNGFKDKKKEKETKAKVIEARKKFVGTGREQVEEMERKKKEQAILKPCVYKLR</sequence>
<keyword evidence="12" id="KW-1185">Reference proteome</keyword>
<dbReference type="InterPro" id="IPR029063">
    <property type="entry name" value="SAM-dependent_MTases_sf"/>
</dbReference>
<reference evidence="11" key="1">
    <citation type="submission" date="2023-06" db="EMBL/GenBank/DDBJ databases">
        <title>Genome-scale phylogeny and comparative genomics of the fungal order Sordariales.</title>
        <authorList>
            <consortium name="Lawrence Berkeley National Laboratory"/>
            <person name="Hensen N."/>
            <person name="Bonometti L."/>
            <person name="Westerberg I."/>
            <person name="Brannstrom I.O."/>
            <person name="Guillou S."/>
            <person name="Cros-Aarteil S."/>
            <person name="Calhoun S."/>
            <person name="Haridas S."/>
            <person name="Kuo A."/>
            <person name="Mondo S."/>
            <person name="Pangilinan J."/>
            <person name="Riley R."/>
            <person name="Labutti K."/>
            <person name="Andreopoulos B."/>
            <person name="Lipzen A."/>
            <person name="Chen C."/>
            <person name="Yanf M."/>
            <person name="Daum C."/>
            <person name="Ng V."/>
            <person name="Clum A."/>
            <person name="Steindorff A."/>
            <person name="Ohm R."/>
            <person name="Martin F."/>
            <person name="Silar P."/>
            <person name="Natvig D."/>
            <person name="Lalanne C."/>
            <person name="Gautier V."/>
            <person name="Ament-Velasquez S.L."/>
            <person name="Kruys A."/>
            <person name="Hutchinson M.I."/>
            <person name="Powell A.J."/>
            <person name="Barry K."/>
            <person name="Miller A.N."/>
            <person name="Grigoriev I.V."/>
            <person name="Debuchy R."/>
            <person name="Gladieux P."/>
            <person name="Thoren M.H."/>
            <person name="Johannesson H."/>
        </authorList>
    </citation>
    <scope>NUCLEOTIDE SEQUENCE</scope>
    <source>
        <strain evidence="11">CBS 540.89</strain>
    </source>
</reference>
<dbReference type="EC" id="2.1.1.-" evidence="9"/>
<evidence type="ECO:0000256" key="4">
    <source>
        <dbReference type="ARBA" id="ARBA00022603"/>
    </source>
</evidence>
<keyword evidence="7 9" id="KW-0539">Nucleus</keyword>
<dbReference type="GO" id="GO:0005730">
    <property type="term" value="C:nucleolus"/>
    <property type="evidence" value="ECO:0007669"/>
    <property type="project" value="UniProtKB-SubCell"/>
</dbReference>
<dbReference type="AlphaFoldDB" id="A0AA40BKF4"/>
<comment type="function">
    <text evidence="9">S-adenosyl-L-methionine-dependent methyltransferase that specifically methylates the N(1) position of adenine in helix 25.1 in 25S rRNA. Required both for ribosomal 40S and 60S subunits biogenesis. Required for efficient pre-rRNA cleavage at site A2.</text>
</comment>
<feature type="compositionally biased region" description="Basic and acidic residues" evidence="10">
    <location>
        <begin position="163"/>
        <end position="175"/>
    </location>
</feature>
<dbReference type="FunFam" id="1.10.10.2150:FF:000001">
    <property type="entry name" value="Ribosomal RNA-processing protein 8"/>
    <property type="match status" value="1"/>
</dbReference>
<keyword evidence="5 9" id="KW-0808">Transferase</keyword>
<feature type="region of interest" description="Disordered" evidence="10">
    <location>
        <begin position="388"/>
        <end position="432"/>
    </location>
</feature>
<comment type="similarity">
    <text evidence="2 9">Belongs to the methyltransferase superfamily. RRP8 family.</text>
</comment>
<feature type="compositionally biased region" description="Pro residues" evidence="10">
    <location>
        <begin position="178"/>
        <end position="189"/>
    </location>
</feature>
<comment type="subcellular location">
    <subcellularLocation>
        <location evidence="1 9">Nucleus</location>
        <location evidence="1 9">Nucleolus</location>
    </subcellularLocation>
</comment>
<evidence type="ECO:0000256" key="7">
    <source>
        <dbReference type="ARBA" id="ARBA00023242"/>
    </source>
</evidence>
<dbReference type="Gene3D" id="3.40.50.150">
    <property type="entry name" value="Vaccinia Virus protein VP39"/>
    <property type="match status" value="1"/>
</dbReference>
<evidence type="ECO:0000313" key="12">
    <source>
        <dbReference type="Proteomes" id="UP001172159"/>
    </source>
</evidence>
<evidence type="ECO:0000256" key="5">
    <source>
        <dbReference type="ARBA" id="ARBA00022679"/>
    </source>
</evidence>
<dbReference type="InterPro" id="IPR042036">
    <property type="entry name" value="RRP8_N"/>
</dbReference>
<evidence type="ECO:0000256" key="2">
    <source>
        <dbReference type="ARBA" id="ARBA00006301"/>
    </source>
</evidence>
<organism evidence="11 12">
    <name type="scientific">Apiosordaria backusii</name>
    <dbReference type="NCBI Taxonomy" id="314023"/>
    <lineage>
        <taxon>Eukaryota</taxon>
        <taxon>Fungi</taxon>
        <taxon>Dikarya</taxon>
        <taxon>Ascomycota</taxon>
        <taxon>Pezizomycotina</taxon>
        <taxon>Sordariomycetes</taxon>
        <taxon>Sordariomycetidae</taxon>
        <taxon>Sordariales</taxon>
        <taxon>Lasiosphaeriaceae</taxon>
        <taxon>Apiosordaria</taxon>
    </lineage>
</organism>
<dbReference type="Proteomes" id="UP001172159">
    <property type="component" value="Unassembled WGS sequence"/>
</dbReference>
<dbReference type="SUPFAM" id="SSF53335">
    <property type="entry name" value="S-adenosyl-L-methionine-dependent methyltransferases"/>
    <property type="match status" value="1"/>
</dbReference>
<proteinExistence type="inferred from homology"/>
<dbReference type="EMBL" id="JAUKTV010000007">
    <property type="protein sequence ID" value="KAK0735884.1"/>
    <property type="molecule type" value="Genomic_DNA"/>
</dbReference>
<evidence type="ECO:0000256" key="8">
    <source>
        <dbReference type="ARBA" id="ARBA00076672"/>
    </source>
</evidence>
<evidence type="ECO:0000256" key="6">
    <source>
        <dbReference type="ARBA" id="ARBA00022691"/>
    </source>
</evidence>
<protein>
    <recommendedName>
        <fullName evidence="8 9">Ribosomal RNA-processing protein 8</fullName>
        <ecNumber evidence="9">2.1.1.-</ecNumber>
    </recommendedName>
</protein>
<feature type="compositionally biased region" description="Low complexity" evidence="10">
    <location>
        <begin position="388"/>
        <end position="404"/>
    </location>
</feature>
<dbReference type="Gene3D" id="1.10.10.2150">
    <property type="entry name" value="Ribosomal RNA-processing protein 8, N-terminal domain"/>
    <property type="match status" value="1"/>
</dbReference>
<dbReference type="PANTHER" id="PTHR12787">
    <property type="entry name" value="RIBOSOMAL RNA-PROCESSING PROTEIN 8"/>
    <property type="match status" value="1"/>
</dbReference>
<keyword evidence="6 9" id="KW-0949">S-adenosyl-L-methionine</keyword>
<keyword evidence="4 9" id="KW-0489">Methyltransferase</keyword>
<dbReference type="InterPro" id="IPR007823">
    <property type="entry name" value="RRP8"/>
</dbReference>
<evidence type="ECO:0000256" key="3">
    <source>
        <dbReference type="ARBA" id="ARBA00022552"/>
    </source>
</evidence>